<feature type="compositionally biased region" description="Acidic residues" evidence="1">
    <location>
        <begin position="40"/>
        <end position="50"/>
    </location>
</feature>
<name>A0A8J3AC54_9ACTN</name>
<dbReference type="EMBL" id="BMHA01000001">
    <property type="protein sequence ID" value="GGI03289.1"/>
    <property type="molecule type" value="Genomic_DNA"/>
</dbReference>
<feature type="compositionally biased region" description="Basic and acidic residues" evidence="1">
    <location>
        <begin position="51"/>
        <end position="60"/>
    </location>
</feature>
<accession>A0A8J3AC54</accession>
<reference evidence="2" key="2">
    <citation type="submission" date="2020-09" db="EMBL/GenBank/DDBJ databases">
        <authorList>
            <person name="Sun Q."/>
            <person name="Zhou Y."/>
        </authorList>
    </citation>
    <scope>NUCLEOTIDE SEQUENCE</scope>
    <source>
        <strain evidence="2">CGMCC 1.14988</strain>
    </source>
</reference>
<sequence length="151" mass="15576">MLALVAAVTLAAAACGGPEPADQPPTGFDESAPEATDPAPGEDQDEQGAEEDFRPLDGDPEEVAIRDAADRAGVDLGEVEVVTNEPVTWSDGSLGCPEDGQMYTQALVEGYRIVVEAGGETLHYHGQAGEAPTHCAEPTDPAETGDATVEE</sequence>
<evidence type="ECO:0000313" key="2">
    <source>
        <dbReference type="EMBL" id="GGI03289.1"/>
    </source>
</evidence>
<reference evidence="2" key="1">
    <citation type="journal article" date="2014" name="Int. J. Syst. Evol. Microbiol.">
        <title>Complete genome sequence of Corynebacterium casei LMG S-19264T (=DSM 44701T), isolated from a smear-ripened cheese.</title>
        <authorList>
            <consortium name="US DOE Joint Genome Institute (JGI-PGF)"/>
            <person name="Walter F."/>
            <person name="Albersmeier A."/>
            <person name="Kalinowski J."/>
            <person name="Ruckert C."/>
        </authorList>
    </citation>
    <scope>NUCLEOTIDE SEQUENCE</scope>
    <source>
        <strain evidence="2">CGMCC 1.14988</strain>
    </source>
</reference>
<protein>
    <submittedName>
        <fullName evidence="2">Uncharacterized protein</fullName>
    </submittedName>
</protein>
<feature type="region of interest" description="Disordered" evidence="1">
    <location>
        <begin position="14"/>
        <end position="60"/>
    </location>
</feature>
<dbReference type="AlphaFoldDB" id="A0A8J3AC54"/>
<feature type="region of interest" description="Disordered" evidence="1">
    <location>
        <begin position="125"/>
        <end position="151"/>
    </location>
</feature>
<proteinExistence type="predicted"/>
<gene>
    <name evidence="2" type="ORF">GCM10011354_03290</name>
</gene>
<comment type="caution">
    <text evidence="2">The sequence shown here is derived from an EMBL/GenBank/DDBJ whole genome shotgun (WGS) entry which is preliminary data.</text>
</comment>
<dbReference type="Proteomes" id="UP000650511">
    <property type="component" value="Unassembled WGS sequence"/>
</dbReference>
<evidence type="ECO:0000313" key="3">
    <source>
        <dbReference type="Proteomes" id="UP000650511"/>
    </source>
</evidence>
<organism evidence="2 3">
    <name type="scientific">Egicoccus halophilus</name>
    <dbReference type="NCBI Taxonomy" id="1670830"/>
    <lineage>
        <taxon>Bacteria</taxon>
        <taxon>Bacillati</taxon>
        <taxon>Actinomycetota</taxon>
        <taxon>Nitriliruptoria</taxon>
        <taxon>Egicoccales</taxon>
        <taxon>Egicoccaceae</taxon>
        <taxon>Egicoccus</taxon>
    </lineage>
</organism>
<keyword evidence="3" id="KW-1185">Reference proteome</keyword>
<evidence type="ECO:0000256" key="1">
    <source>
        <dbReference type="SAM" id="MobiDB-lite"/>
    </source>
</evidence>